<evidence type="ECO:0000256" key="1">
    <source>
        <dbReference type="SAM" id="MobiDB-lite"/>
    </source>
</evidence>
<feature type="compositionally biased region" description="Basic residues" evidence="1">
    <location>
        <begin position="107"/>
        <end position="132"/>
    </location>
</feature>
<feature type="region of interest" description="Disordered" evidence="1">
    <location>
        <begin position="228"/>
        <end position="249"/>
    </location>
</feature>
<feature type="region of interest" description="Disordered" evidence="1">
    <location>
        <begin position="92"/>
        <end position="132"/>
    </location>
</feature>
<dbReference type="EMBL" id="GIFK01005546">
    <property type="protein sequence ID" value="NBJ63249.1"/>
    <property type="molecule type" value="Transcribed_RNA"/>
</dbReference>
<feature type="chain" id="PRO_5025504223" description="Secreted protein" evidence="2">
    <location>
        <begin position="22"/>
        <end position="249"/>
    </location>
</feature>
<organism evidence="3">
    <name type="scientific">Phlebotomus kandelakii</name>
    <dbReference type="NCBI Taxonomy" id="1109342"/>
    <lineage>
        <taxon>Eukaryota</taxon>
        <taxon>Metazoa</taxon>
        <taxon>Ecdysozoa</taxon>
        <taxon>Arthropoda</taxon>
        <taxon>Hexapoda</taxon>
        <taxon>Insecta</taxon>
        <taxon>Pterygota</taxon>
        <taxon>Neoptera</taxon>
        <taxon>Endopterygota</taxon>
        <taxon>Diptera</taxon>
        <taxon>Nematocera</taxon>
        <taxon>Psychodoidea</taxon>
        <taxon>Psychodidae</taxon>
        <taxon>Phlebotomus</taxon>
        <taxon>Larroussius</taxon>
    </lineage>
</organism>
<sequence>MREKLREIVFVLVMVAEFICGQDFPDTLVQHRTNRRRHHRHRGVLELGRAVALVGEEQRSIPLFEATNIDNEIIMEPINLPHSSDKEYTHFATSDVSDSAEGSGRTLKSRRSRKRHHHHRAEHRRQRKRKKARLKELDELRKKVAREERKWWRKRKKELQFEEMFFDQESHNPNVVPMDTTPCTKSSVKESDKLANLTSRIDHFRYHRVNSSTRIAHRGEGHALPFVAITDPRPRDGVTHKGSQPKAES</sequence>
<evidence type="ECO:0000313" key="3">
    <source>
        <dbReference type="EMBL" id="NBJ63249.1"/>
    </source>
</evidence>
<dbReference type="AlphaFoldDB" id="A0A6B2EIE2"/>
<feature type="signal peptide" evidence="2">
    <location>
        <begin position="1"/>
        <end position="21"/>
    </location>
</feature>
<proteinExistence type="predicted"/>
<accession>A0A6B2EIE2</accession>
<name>A0A6B2EIE2_9DIPT</name>
<evidence type="ECO:0008006" key="4">
    <source>
        <dbReference type="Google" id="ProtNLM"/>
    </source>
</evidence>
<reference evidence="3" key="1">
    <citation type="submission" date="2019-10" db="EMBL/GenBank/DDBJ databases">
        <title>Short sand fly seasons in Tbilisi, Georgia, hinder development of host immunity to saliva of the visceral leishmaniasis vector Phlebotomus kandelakii.</title>
        <authorList>
            <person name="Oliveira F."/>
            <person name="Giorgobiani E."/>
            <person name="Guimaraes-Costa A.B."/>
            <person name="Abdeladhim M."/>
            <person name="Oristian J."/>
            <person name="Tskhvaradze L."/>
            <person name="Tsertsvadze N."/>
            <person name="Zakalashvili M."/>
            <person name="Valenzuela J.G."/>
            <person name="Kamhawi S."/>
        </authorList>
    </citation>
    <scope>NUCLEOTIDE SEQUENCE</scope>
    <source>
        <strain evidence="3">Wild-capture in Tbilisi</strain>
        <tissue evidence="3">Salivary glands</tissue>
    </source>
</reference>
<evidence type="ECO:0000256" key="2">
    <source>
        <dbReference type="SAM" id="SignalP"/>
    </source>
</evidence>
<protein>
    <recommendedName>
        <fullName evidence="4">Secreted protein</fullName>
    </recommendedName>
</protein>
<keyword evidence="2" id="KW-0732">Signal</keyword>